<gene>
    <name evidence="3" type="ORF">D6T63_11650</name>
</gene>
<evidence type="ECO:0000313" key="3">
    <source>
        <dbReference type="EMBL" id="RJT79251.1"/>
    </source>
</evidence>
<dbReference type="OrthoDB" id="3746662at2"/>
<evidence type="ECO:0000256" key="1">
    <source>
        <dbReference type="SAM" id="Phobius"/>
    </source>
</evidence>
<sequence length="335" mass="35932">MASLPAPTPDADTTTRSGAIDALRIVAVVGIVTGHVWAGPFIDAGLYTWHVPAFFLLSGYLWKIRRPDARGAVAGEAKKRFRTIMTPYFAWLVATLLVHVTILNHRGTFTPEAVTLPLIGGSLNAGPFGAYWFMPALFFSAIMFRALERFSLVLRVAIIAAITVTTHLFGDVLAPLPLSIGVAGSALIFMLAGQGLRHFRSRVKKPVRFGAGCLAAGAAPVLAGVSAPLDMKYGELGTPVLSIVAAVLISFGLLLILEGVFSRLPGWVHTVSTRLAAGCLMVVLTHTYVLWLLGIPDTERPFWVLIAAVVLPWSVAMILNRTPLSQIFLGTPRAT</sequence>
<dbReference type="EMBL" id="QZVT01000005">
    <property type="protein sequence ID" value="RJT79251.1"/>
    <property type="molecule type" value="Genomic_DNA"/>
</dbReference>
<dbReference type="Proteomes" id="UP000272560">
    <property type="component" value="Unassembled WGS sequence"/>
</dbReference>
<keyword evidence="1" id="KW-1133">Transmembrane helix</keyword>
<dbReference type="InterPro" id="IPR052734">
    <property type="entry name" value="Nod_factor_acetyltransferase"/>
</dbReference>
<feature type="transmembrane region" description="Helical" evidence="1">
    <location>
        <begin position="241"/>
        <end position="261"/>
    </location>
</feature>
<feature type="domain" description="Acyltransferase 3" evidence="2">
    <location>
        <begin position="19"/>
        <end position="317"/>
    </location>
</feature>
<dbReference type="PANTHER" id="PTHR37312:SF1">
    <property type="entry name" value="MEMBRANE-BOUND ACYLTRANSFERASE YKRP-RELATED"/>
    <property type="match status" value="1"/>
</dbReference>
<dbReference type="AlphaFoldDB" id="A0A3A5MAJ2"/>
<feature type="transmembrane region" description="Helical" evidence="1">
    <location>
        <begin position="44"/>
        <end position="62"/>
    </location>
</feature>
<dbReference type="InterPro" id="IPR002656">
    <property type="entry name" value="Acyl_transf_3_dom"/>
</dbReference>
<dbReference type="GO" id="GO:0016747">
    <property type="term" value="F:acyltransferase activity, transferring groups other than amino-acyl groups"/>
    <property type="evidence" value="ECO:0007669"/>
    <property type="project" value="InterPro"/>
</dbReference>
<dbReference type="PANTHER" id="PTHR37312">
    <property type="entry name" value="MEMBRANE-BOUND ACYLTRANSFERASE YKRP-RELATED"/>
    <property type="match status" value="1"/>
</dbReference>
<keyword evidence="1" id="KW-0812">Transmembrane</keyword>
<feature type="transmembrane region" description="Helical" evidence="1">
    <location>
        <begin position="88"/>
        <end position="109"/>
    </location>
</feature>
<feature type="transmembrane region" description="Helical" evidence="1">
    <location>
        <begin position="152"/>
        <end position="170"/>
    </location>
</feature>
<name>A0A3A5MAJ2_9MICC</name>
<feature type="transmembrane region" description="Helical" evidence="1">
    <location>
        <begin position="129"/>
        <end position="147"/>
    </location>
</feature>
<feature type="transmembrane region" description="Helical" evidence="1">
    <location>
        <begin position="273"/>
        <end position="295"/>
    </location>
</feature>
<protein>
    <recommendedName>
        <fullName evidence="2">Acyltransferase 3 domain-containing protein</fullName>
    </recommendedName>
</protein>
<feature type="transmembrane region" description="Helical" evidence="1">
    <location>
        <begin position="208"/>
        <end position="229"/>
    </location>
</feature>
<proteinExistence type="predicted"/>
<feature type="transmembrane region" description="Helical" evidence="1">
    <location>
        <begin position="301"/>
        <end position="319"/>
    </location>
</feature>
<evidence type="ECO:0000313" key="4">
    <source>
        <dbReference type="Proteomes" id="UP000272560"/>
    </source>
</evidence>
<feature type="transmembrane region" description="Helical" evidence="1">
    <location>
        <begin position="176"/>
        <end position="196"/>
    </location>
</feature>
<organism evidence="3 4">
    <name type="scientific">Arthrobacter cheniae</name>
    <dbReference type="NCBI Taxonomy" id="1258888"/>
    <lineage>
        <taxon>Bacteria</taxon>
        <taxon>Bacillati</taxon>
        <taxon>Actinomycetota</taxon>
        <taxon>Actinomycetes</taxon>
        <taxon>Micrococcales</taxon>
        <taxon>Micrococcaceae</taxon>
        <taxon>Arthrobacter</taxon>
    </lineage>
</organism>
<accession>A0A3A5MAJ2</accession>
<keyword evidence="1" id="KW-0472">Membrane</keyword>
<comment type="caution">
    <text evidence="3">The sequence shown here is derived from an EMBL/GenBank/DDBJ whole genome shotgun (WGS) entry which is preliminary data.</text>
</comment>
<reference evidence="3 4" key="1">
    <citation type="submission" date="2018-09" db="EMBL/GenBank/DDBJ databases">
        <title>Novel species of Arthrobacter.</title>
        <authorList>
            <person name="Liu Q."/>
            <person name="Xin Y.-H."/>
        </authorList>
    </citation>
    <scope>NUCLEOTIDE SEQUENCE [LARGE SCALE GENOMIC DNA]</scope>
    <source>
        <strain evidence="3 4">Hz2</strain>
    </source>
</reference>
<keyword evidence="4" id="KW-1185">Reference proteome</keyword>
<feature type="transmembrane region" description="Helical" evidence="1">
    <location>
        <begin position="21"/>
        <end position="38"/>
    </location>
</feature>
<dbReference type="Pfam" id="PF01757">
    <property type="entry name" value="Acyl_transf_3"/>
    <property type="match status" value="1"/>
</dbReference>
<evidence type="ECO:0000259" key="2">
    <source>
        <dbReference type="Pfam" id="PF01757"/>
    </source>
</evidence>